<comment type="caution">
    <text evidence="2">The sequence shown here is derived from an EMBL/GenBank/DDBJ whole genome shotgun (WGS) entry which is preliminary data.</text>
</comment>
<keyword evidence="2" id="KW-0645">Protease</keyword>
<keyword evidence="2" id="KW-0378">Hydrolase</keyword>
<dbReference type="Proteomes" id="UP000435985">
    <property type="component" value="Unassembled WGS sequence"/>
</dbReference>
<dbReference type="EMBL" id="VWFO01000460">
    <property type="protein sequence ID" value="KAA4651305.1"/>
    <property type="molecule type" value="Genomic_DNA"/>
</dbReference>
<dbReference type="GO" id="GO:0004180">
    <property type="term" value="F:carboxypeptidase activity"/>
    <property type="evidence" value="ECO:0007669"/>
    <property type="project" value="UniProtKB-KW"/>
</dbReference>
<keyword evidence="1" id="KW-0732">Signal</keyword>
<organism evidence="2 3">
    <name type="scientific">Bacteroides ovatus</name>
    <dbReference type="NCBI Taxonomy" id="28116"/>
    <lineage>
        <taxon>Bacteria</taxon>
        <taxon>Pseudomonadati</taxon>
        <taxon>Bacteroidota</taxon>
        <taxon>Bacteroidia</taxon>
        <taxon>Bacteroidales</taxon>
        <taxon>Bacteroidaceae</taxon>
        <taxon>Bacteroides</taxon>
    </lineage>
</organism>
<sequence length="437" mass="50497">MRLIIKGAVALFLLLAISIPLSAQYIVQGVVTDSLTREPLSYVSVRLKNTTEGTTTGSDGRFYFKTHRSEGVLVISTVGYNEYSRLIHPARNLSYKVALSPATYALNEVLVKPKREHYRKKDNPAVEFVRRMIEHRDDHSPNEKDFWQRDRYEKTTFALNNFDEEKQKKWLYRKFDFLTEYVDTSAVTGKPILTVSARELLATDYYRKSPHSEKQWVKGRKQAGVDEFLSKQGMQAAINEVFKDVDIYENNISLFTNKFVSPLSRIGTGFYKYYLMDTLQIGGETCADLAFTPFNSESFGFNGHLYVTLDSTYFVKRAVLNFPKKINLNFVDYMLLEQEFKRAEDGTRLLDHESITVEFKLTEGQDGIFARRVADYSHYSFLPTEEADKAFTKPERIIEETEALSRPETFWAENRPQAAISQQENSVDRLMAQLRGY</sequence>
<dbReference type="AlphaFoldDB" id="A0A642C3C5"/>
<evidence type="ECO:0000313" key="2">
    <source>
        <dbReference type="EMBL" id="KAA4651305.1"/>
    </source>
</evidence>
<gene>
    <name evidence="2" type="ORF">F3B98_30765</name>
</gene>
<dbReference type="InterPro" id="IPR043741">
    <property type="entry name" value="DUF5686"/>
</dbReference>
<proteinExistence type="predicted"/>
<feature type="signal peptide" evidence="1">
    <location>
        <begin position="1"/>
        <end position="23"/>
    </location>
</feature>
<evidence type="ECO:0000256" key="1">
    <source>
        <dbReference type="SAM" id="SignalP"/>
    </source>
</evidence>
<protein>
    <submittedName>
        <fullName evidence="2">Carboxypeptidase-like regulatory domain-containing protein</fullName>
    </submittedName>
</protein>
<dbReference type="Pfam" id="PF13715">
    <property type="entry name" value="CarbopepD_reg_2"/>
    <property type="match status" value="1"/>
</dbReference>
<evidence type="ECO:0000313" key="3">
    <source>
        <dbReference type="Proteomes" id="UP000435985"/>
    </source>
</evidence>
<feature type="chain" id="PRO_5024973414" evidence="1">
    <location>
        <begin position="24"/>
        <end position="437"/>
    </location>
</feature>
<reference evidence="2 3" key="1">
    <citation type="journal article" date="2019" name="Nat. Med.">
        <title>A library of human gut bacterial isolates paired with longitudinal multiomics data enables mechanistic microbiome research.</title>
        <authorList>
            <person name="Poyet M."/>
            <person name="Groussin M."/>
            <person name="Gibbons S.M."/>
            <person name="Avila-Pacheco J."/>
            <person name="Jiang X."/>
            <person name="Kearney S.M."/>
            <person name="Perrotta A.R."/>
            <person name="Berdy B."/>
            <person name="Zhao S."/>
            <person name="Lieberman T.D."/>
            <person name="Swanson P.K."/>
            <person name="Smith M."/>
            <person name="Roesemann S."/>
            <person name="Alexander J.E."/>
            <person name="Rich S.A."/>
            <person name="Livny J."/>
            <person name="Vlamakis H."/>
            <person name="Clish C."/>
            <person name="Bullock K."/>
            <person name="Deik A."/>
            <person name="Scott J."/>
            <person name="Pierce K.A."/>
            <person name="Xavier R.J."/>
            <person name="Alm E.J."/>
        </authorList>
    </citation>
    <scope>NUCLEOTIDE SEQUENCE [LARGE SCALE GENOMIC DNA]</scope>
    <source>
        <strain evidence="2 3">BIOML-A14</strain>
    </source>
</reference>
<name>A0A642C3C5_BACOV</name>
<dbReference type="Gene3D" id="2.60.40.1120">
    <property type="entry name" value="Carboxypeptidase-like, regulatory domain"/>
    <property type="match status" value="1"/>
</dbReference>
<feature type="non-terminal residue" evidence="2">
    <location>
        <position position="437"/>
    </location>
</feature>
<accession>A0A642C3C5</accession>
<dbReference type="Pfam" id="PF18939">
    <property type="entry name" value="DUF5686"/>
    <property type="match status" value="1"/>
</dbReference>
<dbReference type="SUPFAM" id="SSF49464">
    <property type="entry name" value="Carboxypeptidase regulatory domain-like"/>
    <property type="match status" value="1"/>
</dbReference>
<keyword evidence="2" id="KW-0121">Carboxypeptidase</keyword>
<dbReference type="InterPro" id="IPR008969">
    <property type="entry name" value="CarboxyPept-like_regulatory"/>
</dbReference>